<name>A0A1F7KB01_9BACT</name>
<accession>A0A1F7KB01</accession>
<feature type="coiled-coil region" evidence="1">
    <location>
        <begin position="40"/>
        <end position="67"/>
    </location>
</feature>
<keyword evidence="1" id="KW-0175">Coiled coil</keyword>
<evidence type="ECO:0000313" key="3">
    <source>
        <dbReference type="Proteomes" id="UP000178450"/>
    </source>
</evidence>
<dbReference type="AlphaFoldDB" id="A0A1F7KB01"/>
<evidence type="ECO:0000256" key="1">
    <source>
        <dbReference type="SAM" id="Coils"/>
    </source>
</evidence>
<dbReference type="GO" id="GO:0043683">
    <property type="term" value="P:type IV pilus assembly"/>
    <property type="evidence" value="ECO:0007669"/>
    <property type="project" value="InterPro"/>
</dbReference>
<evidence type="ECO:0000313" key="2">
    <source>
        <dbReference type="EMBL" id="OGK65018.1"/>
    </source>
</evidence>
<dbReference type="Proteomes" id="UP000178450">
    <property type="component" value="Unassembled WGS sequence"/>
</dbReference>
<dbReference type="GO" id="GO:0043107">
    <property type="term" value="P:type IV pilus-dependent motility"/>
    <property type="evidence" value="ECO:0007669"/>
    <property type="project" value="InterPro"/>
</dbReference>
<comment type="caution">
    <text evidence="2">The sequence shown here is derived from an EMBL/GenBank/DDBJ whole genome shotgun (WGS) entry which is preliminary data.</text>
</comment>
<dbReference type="Pfam" id="PF04350">
    <property type="entry name" value="PilO"/>
    <property type="match status" value="1"/>
</dbReference>
<organism evidence="2 3">
    <name type="scientific">Candidatus Roizmanbacteria bacterium RIFOXYA1_FULL_41_12</name>
    <dbReference type="NCBI Taxonomy" id="1802082"/>
    <lineage>
        <taxon>Bacteria</taxon>
        <taxon>Candidatus Roizmaniibacteriota</taxon>
    </lineage>
</organism>
<dbReference type="InterPro" id="IPR014717">
    <property type="entry name" value="Transl_elong_EF1B/ribsomal_bS6"/>
</dbReference>
<protein>
    <recommendedName>
        <fullName evidence="4">Type 4 fimbrial biogenesis protein PilO</fullName>
    </recommendedName>
</protein>
<sequence length="186" mass="21405">MKSSKDKKVSKKPDYKVVSFILFTVSFFTIFAIRPSLSLIYTLQKEKAEYEQVNKTLEDKIQQIISTQAQFMELINNKDLVEQALPDTHQVEKTREFLNKDIKVNSFSIQKITILPKSNAQLSTVTINLNGAGNYEDLQDFLDYIDNSRRLISINYLDLISDPGATVSAQINFNTVLNTFYYLEEI</sequence>
<reference evidence="2 3" key="1">
    <citation type="journal article" date="2016" name="Nat. Commun.">
        <title>Thousands of microbial genomes shed light on interconnected biogeochemical processes in an aquifer system.</title>
        <authorList>
            <person name="Anantharaman K."/>
            <person name="Brown C.T."/>
            <person name="Hug L.A."/>
            <person name="Sharon I."/>
            <person name="Castelle C.J."/>
            <person name="Probst A.J."/>
            <person name="Thomas B.C."/>
            <person name="Singh A."/>
            <person name="Wilkins M.J."/>
            <person name="Karaoz U."/>
            <person name="Brodie E.L."/>
            <person name="Williams K.H."/>
            <person name="Hubbard S.S."/>
            <person name="Banfield J.F."/>
        </authorList>
    </citation>
    <scope>NUCLEOTIDE SEQUENCE [LARGE SCALE GENOMIC DNA]</scope>
</reference>
<proteinExistence type="predicted"/>
<dbReference type="Gene3D" id="3.30.70.60">
    <property type="match status" value="1"/>
</dbReference>
<dbReference type="EMBL" id="MGBG01000012">
    <property type="protein sequence ID" value="OGK65018.1"/>
    <property type="molecule type" value="Genomic_DNA"/>
</dbReference>
<evidence type="ECO:0008006" key="4">
    <source>
        <dbReference type="Google" id="ProtNLM"/>
    </source>
</evidence>
<gene>
    <name evidence="2" type="ORF">A2209_00405</name>
</gene>
<dbReference type="InterPro" id="IPR007445">
    <property type="entry name" value="PilO"/>
</dbReference>